<accession>A0A6C0HHS4</accession>
<feature type="region of interest" description="Disordered" evidence="1">
    <location>
        <begin position="941"/>
        <end position="965"/>
    </location>
</feature>
<sequence>MDVYKVNCLDSNGVLEKVYVFSGGSPFSTPELTELGVPIIQTDQQIHKDDSIRVIKNKIVHAIGANVISYNELYLFMEVSKKLDIMAIYQRMTNNWRTDFTREQLVQLLHNLDLPIDPNINSATTTYTYEEVLGFIGNDYRVKVPVGQKFSKYQDFAFAVDPYTIDKSMLYQPTSSNVLTVFDNMLLLNFGSPIDNVITVCFAENVLNYIQSKPNVDDLESVIIQTYFPFLHLEDHIETVEQLVAKKENILKKARGNIDKHAFEYYKTIDLFYNVFYGRKSDLNYVERGIQSFSILIDTRLNAKLPLEIIFKNIHATEIIPFIKYNPGSMRENLYRLFVNKISRNGKKIPKLSEQEIMRLARNLGKGYQISMAIKMPKLSEEIYIDFLETGNIRVHGELNRPVLPEELAEYIRTAVNPVIDSINEFLQKSGYKLRPFEDLHEENIQVLNMRYVARMLISEELNSLQKYIKCLSSLFVIYQPNISKDARMVFKRVENFKEMDAKTIFIQSLYQKTDNAEIIIKGIMDNFQLSNEEATKVFGRYLETVAQQQDSEIIDVPGFQTIIYNDQEENHIVIEVDNIVNIEYIRILHMYIDSFLRITQHPTTTEVDKSVIDGICKSAAKLKADVDKTHIQNQVVAVAPVAAAAAVSNEIADDIGEPVDEPVAVDEVGTSPRVIDDFFKDANREALEEDSDDDALFYGDDDEEAADDLFLGGGRKKKAQNIITNDVLLNDLLDQGEDIEQKPGEPYRVGLAGLSLHNPNVFERRMQKREPLIFTTKSGKFTNYSTLCQSAAKKQPIILTDEEKAKIDENDAKYGKGSQSYQHAIKYGTDPDKKFWYICPRYWCLQTNMSMTEEEVRAGKCGAPGTKYPDNIIPDDAEVVPEGAYVIEFKSKKHVKADGEYIHHNPAVLTKKTADGNCLPCCYSGWRTGLWNTHMETCPDAEPDDKDNPLDKKGKPIGEKEKRKAPVAKPENYIVGIDKINIGPGRWGLLPFSVQAFLHEDNNKCIAKSEETEKDKGAFNKEDICMLRYGVEKNDKQSFMGCIAVMYAHKHGLEKIPSIREMKDILIGSLNLDHFIHSYNGSLIATFKPARIDIGGLDYTKTSITESEFFAAIDKDDEKQMDLLNDVIAAFENFLEFLGDDTIEIDHTYLWDIITEPDDVIMKGGYNLVILEMPKDDLRDNMQIVCPTHSSSNVLYDPAKETILLLKQSNKDGTYYELICGYAKKDINIVTSFREDNTPENIKYVLNIISKTANKYCAPLPGLPKQYNFKKNIDALEIGKILKSVSYFIDDQVLNYQGKTVGLIVRKTESEPGIYIPTYPSAPIPQIPEKWMDDDTLWRDYETTRDYLLSVHTETGGRIMCFPKMKLLDDGMVVGIITETNQFVPISPISENMFKDGVIPVDNHNYLAKEGNNQVINIDNINNISYLAADTTITTSQSGDIERQSIISKIDLETRYYTFFRSVIRKLLMDYENRLIRKDILDILDNGELTYKEKLGNMIDALHKLVDGRIVFANMDEATLKNIERQCMNMSGKGEMVCFTDDETGVIMIPNKHLLKSDVPNKTIYYGRMADELIRYTRIKLFMLSSSAYLNVGNSEYIIYDNEMLILQSLLNADYFKDLVEFSDNKYLKNIDYQNAIPSVSQKYQTQAITVAEQHKLDKTDIEIATAINLEFIKEKLKNVQGHPTKSLWGRLFHNTAEEYKFYATPRSSFYMLIYIINQVLTDLGKPAIVQTQEYVKDILLKTYSVYLDRPGYKEKIMAILNLQGKSKLFRGNATFEQVVKSETYYVSDLDIWMLANALRLPIVLFSSTSLKSLFYEKIDWLIMGGNTQIDTYYFIRSPTKITEMEYQLILPGVKLTSPQMTHFYSLYQTEALRNKSEKPSLHLQLLNEYLAMYKPGPKKIHA</sequence>
<feature type="compositionally biased region" description="Basic and acidic residues" evidence="1">
    <location>
        <begin position="947"/>
        <end position="965"/>
    </location>
</feature>
<protein>
    <submittedName>
        <fullName evidence="2">Uncharacterized protein</fullName>
    </submittedName>
</protein>
<evidence type="ECO:0000313" key="2">
    <source>
        <dbReference type="EMBL" id="QHT79957.1"/>
    </source>
</evidence>
<reference evidence="2" key="1">
    <citation type="journal article" date="2020" name="Nature">
        <title>Giant virus diversity and host interactions through global metagenomics.</title>
        <authorList>
            <person name="Schulz F."/>
            <person name="Roux S."/>
            <person name="Paez-Espino D."/>
            <person name="Jungbluth S."/>
            <person name="Walsh D.A."/>
            <person name="Denef V.J."/>
            <person name="McMahon K.D."/>
            <person name="Konstantinidis K.T."/>
            <person name="Eloe-Fadrosh E.A."/>
            <person name="Kyrpides N.C."/>
            <person name="Woyke T."/>
        </authorList>
    </citation>
    <scope>NUCLEOTIDE SEQUENCE</scope>
    <source>
        <strain evidence="2">GVMAG-M-3300023184-105</strain>
    </source>
</reference>
<evidence type="ECO:0000256" key="1">
    <source>
        <dbReference type="SAM" id="MobiDB-lite"/>
    </source>
</evidence>
<name>A0A6C0HHS4_9ZZZZ</name>
<dbReference type="EMBL" id="MN739957">
    <property type="protein sequence ID" value="QHT79957.1"/>
    <property type="molecule type" value="Genomic_DNA"/>
</dbReference>
<organism evidence="2">
    <name type="scientific">viral metagenome</name>
    <dbReference type="NCBI Taxonomy" id="1070528"/>
    <lineage>
        <taxon>unclassified sequences</taxon>
        <taxon>metagenomes</taxon>
        <taxon>organismal metagenomes</taxon>
    </lineage>
</organism>
<proteinExistence type="predicted"/>